<evidence type="ECO:0000256" key="1">
    <source>
        <dbReference type="SAM" id="MobiDB-lite"/>
    </source>
</evidence>
<proteinExistence type="predicted"/>
<dbReference type="InterPro" id="IPR039448">
    <property type="entry name" value="Beta_helix"/>
</dbReference>
<dbReference type="eggNOG" id="COG0810">
    <property type="taxonomic scope" value="Bacteria"/>
</dbReference>
<dbReference type="InterPro" id="IPR006626">
    <property type="entry name" value="PbH1"/>
</dbReference>
<dbReference type="SUPFAM" id="SSF51126">
    <property type="entry name" value="Pectin lyase-like"/>
    <property type="match status" value="2"/>
</dbReference>
<organism evidence="4 5">
    <name type="scientific">Acaryochloris marina (strain MBIC 11017)</name>
    <dbReference type="NCBI Taxonomy" id="329726"/>
    <lineage>
        <taxon>Bacteria</taxon>
        <taxon>Bacillati</taxon>
        <taxon>Cyanobacteriota</taxon>
        <taxon>Cyanophyceae</taxon>
        <taxon>Acaryochloridales</taxon>
        <taxon>Acaryochloridaceae</taxon>
        <taxon>Acaryochloris</taxon>
    </lineage>
</organism>
<dbReference type="SMART" id="SM00710">
    <property type="entry name" value="PbH1"/>
    <property type="match status" value="21"/>
</dbReference>
<dbReference type="Pfam" id="PF13229">
    <property type="entry name" value="Beta_helix"/>
    <property type="match status" value="2"/>
</dbReference>
<evidence type="ECO:0008006" key="6">
    <source>
        <dbReference type="Google" id="ProtNLM"/>
    </source>
</evidence>
<dbReference type="KEGG" id="amr:AM1_0106"/>
<name>B0C6A0_ACAM1</name>
<evidence type="ECO:0000313" key="5">
    <source>
        <dbReference type="Proteomes" id="UP000000268"/>
    </source>
</evidence>
<dbReference type="eggNOG" id="COG3210">
    <property type="taxonomic scope" value="Bacteria"/>
</dbReference>
<dbReference type="HOGENOM" id="CLU_249901_0_0_3"/>
<evidence type="ECO:0000313" key="4">
    <source>
        <dbReference type="EMBL" id="ABW25194.1"/>
    </source>
</evidence>
<feature type="domain" description="Right handed beta helix" evidence="3">
    <location>
        <begin position="1182"/>
        <end position="1280"/>
    </location>
</feature>
<dbReference type="EMBL" id="CP000828">
    <property type="protein sequence ID" value="ABW25194.1"/>
    <property type="molecule type" value="Genomic_DNA"/>
</dbReference>
<dbReference type="InterPro" id="IPR012334">
    <property type="entry name" value="Pectin_lyas_fold"/>
</dbReference>
<reference evidence="4 5" key="1">
    <citation type="journal article" date="2008" name="Proc. Natl. Acad. Sci. U.S.A.">
        <title>Niche adaptation and genome expansion in the chlorophyll d-producing cyanobacterium Acaryochloris marina.</title>
        <authorList>
            <person name="Swingley W.D."/>
            <person name="Chen M."/>
            <person name="Cheung P.C."/>
            <person name="Conrad A.L."/>
            <person name="Dejesa L.C."/>
            <person name="Hao J."/>
            <person name="Honchak B.M."/>
            <person name="Karbach L.E."/>
            <person name="Kurdoglu A."/>
            <person name="Lahiri S."/>
            <person name="Mastrian S.D."/>
            <person name="Miyashita H."/>
            <person name="Page L."/>
            <person name="Ramakrishna P."/>
            <person name="Satoh S."/>
            <person name="Sattley W.M."/>
            <person name="Shimada Y."/>
            <person name="Taylor H.L."/>
            <person name="Tomo T."/>
            <person name="Tsuchiya T."/>
            <person name="Wang Z.T."/>
            <person name="Raymond J."/>
            <person name="Mimuro M."/>
            <person name="Blankenship R.E."/>
            <person name="Touchman J.W."/>
        </authorList>
    </citation>
    <scope>NUCLEOTIDE SEQUENCE [LARGE SCALE GENOMIC DNA]</scope>
    <source>
        <strain evidence="5">MBIC 11017</strain>
    </source>
</reference>
<protein>
    <recommendedName>
        <fullName evidence="6">Right handed beta helix domain-containing protein</fullName>
    </recommendedName>
</protein>
<feature type="region of interest" description="Disordered" evidence="1">
    <location>
        <begin position="75"/>
        <end position="175"/>
    </location>
</feature>
<evidence type="ECO:0000259" key="3">
    <source>
        <dbReference type="Pfam" id="PF13229"/>
    </source>
</evidence>
<feature type="compositionally biased region" description="Low complexity" evidence="1">
    <location>
        <begin position="132"/>
        <end position="166"/>
    </location>
</feature>
<feature type="domain" description="Right handed beta helix" evidence="3">
    <location>
        <begin position="614"/>
        <end position="768"/>
    </location>
</feature>
<dbReference type="Pfam" id="PF11924">
    <property type="entry name" value="IAT_beta"/>
    <property type="match status" value="1"/>
</dbReference>
<gene>
    <name evidence="4" type="ordered locus">AM1_0106</name>
</gene>
<dbReference type="RefSeq" id="WP_012160813.1">
    <property type="nucleotide sequence ID" value="NC_009925.1"/>
</dbReference>
<keyword evidence="5" id="KW-1185">Reference proteome</keyword>
<dbReference type="Proteomes" id="UP000000268">
    <property type="component" value="Chromosome"/>
</dbReference>
<dbReference type="Gene3D" id="2.160.20.10">
    <property type="entry name" value="Single-stranded right-handed beta-helix, Pectin lyase-like"/>
    <property type="match status" value="2"/>
</dbReference>
<dbReference type="OrthoDB" id="245699at2"/>
<evidence type="ECO:0000259" key="2">
    <source>
        <dbReference type="Pfam" id="PF11924"/>
    </source>
</evidence>
<dbReference type="InterPro" id="IPR024519">
    <property type="entry name" value="IAT_beta"/>
</dbReference>
<sequence>MARRRILDPRLFPNWGQALTLSVLMAGLSPLSTIAKPTTLISPLGQPTPSKTERIEPEPISVQITPIGDLDLALKLPPIPTTTRSSLQNDPAHPPLTPQEKPSESHSIPEPSITDLPNPPLTLAEAGWVPNSQTVPVSSIPVTPPTAQASPIAPPQASSDAPSQTPEDPEPSASLDIPYFVDAEFRGSTRRQFGVLNLRLPVFQDEKSFAFADVHFEAGSNETFLGNLGLAYRRVLNTAEENPWVLGTYAFYDTTRSENGFQYHQGSLGAELISKKFEFRVNGYLPGSNSKVVGQRTVNGVLSLQPRANGLGADVVQQTLTLETRERALAGFDFEVGHRHHFNDKVSLGLFGGYFFFDSSATNSIDGPMARAQLEVQDPLGMNGGLLQVGSRFRFDETRGSELEGFVRLGIPFGGPQRSEPLSLTQRLARRPIERHYEITTFAQDINLPITLTELQAALTGQGTLSPMGPQITAVTPPQVALNPATGQPINIFFVDGDGTAGDGTQDNPLTVAQATSAITQANDILFFLDDAGTINTQTGLGNSLTLKPGQQALGVGTTPNFVLTVPNLGSVTIFDAGQPQLVNGANNNVLTLANNNTIDGLAFNGQNTAPRGIAAVTGATNTTIRNSSLSNFTVAGIQITPSTNTTIDNVVFNNNATDVIVNAANTTLTNVVSTNATGPAIQILNATGTTTLTNVDISNAGGDGLQFANPSGTITATNVDITNAGDNGLEITDGDGTFTFDVASSITNATNAAVNVVGGTTTITYNGTITQNNPASAVNITDKTGGTTTFNGLVTANTSTAPGVNLTNNTGSTIAFNGGLDIDTTTGTGFSATNGGTVNVTATSGDESVTTTSGAALNLSNIVANITFDSVSSTGGTNGINLDTVTGSVGVSGTTTIANTTGDGFLATNSTGTYTFGPVTITNAGLDGVDLSGINDATTVFNLGALTINGFTGTGINLAGANVGVTAPTVAITNTGNVGTGIDLTNTTGNRMITLGDPTNTAGDTPSSIAGVNVGVQLNNANANFIFGDGELTVDAPSTIAATTPIDASAVGANGTYNFLDVLFLNQTPGTGLGDLFYVDNIPGGAGTRTDPADIPLGETITNPNDIIILVDNTGMDLLDAIGTNGNDTFQLQDGQSVGSFLNGTVNLRTRGPSNVLANVTVTDPTGNGAPTSTTTGMSSATLTLANNNQIIGVDISAMGTNGIEALGVNNATINRNRITNADNGIRLQNLTGAVEIMDNTISQTTDDGIDLGQNNTNLDSVLISGNTVSNVGEDGIDVDVYNNGLINSVTISNNTVSEVNTSESSGIALNVYTNGQVDTVTISGNTVSTDSLSTPGIFILSADNSTLNTANITGNTVMMSREDTYGIYVLSTDNSAINTANITSNRVSLLDEDLVGILALVNNNSTITTATISDNTLSKTGDGNTGIDVGLINSTLTTANISGNTFITTDSDNTGIEVDLINSTLSTANISGNTFNTTVNDVRGIDIDIYNSTLTTANISANTLSLTGGDSSGVNLQLFNGSVINTATISDNSITTTDESISIELDNSTVTTANITGNNVTTSANNADGIFVSSFYYSTINTANITGNNVTTSGTNADGIFVESYYYSTINTANITGNNVTTSGTNADGIVVIAEDDYDSRINTANISNNVILQAGRDSVRISNSDINPICTSISGNRSDSPGFAMAGGTDFNLISEGNTFQVVNLATVSADNNNAVFSFDGTLVPPGTPPAPFTNVASCP</sequence>
<dbReference type="Gene3D" id="2.40.160.160">
    <property type="entry name" value="Inverse autotransporter, beta-domain"/>
    <property type="match status" value="1"/>
</dbReference>
<accession>B0C6A0</accession>
<dbReference type="STRING" id="329726.AM1_0106"/>
<dbReference type="InterPro" id="IPR011050">
    <property type="entry name" value="Pectin_lyase_fold/virulence"/>
</dbReference>
<dbReference type="InterPro" id="IPR038177">
    <property type="entry name" value="IAT_beta_sf"/>
</dbReference>
<feature type="domain" description="Inverse autotransporter beta-domain" evidence="2">
    <location>
        <begin position="200"/>
        <end position="339"/>
    </location>
</feature>